<evidence type="ECO:0000313" key="2">
    <source>
        <dbReference type="EMBL" id="ASP38352.1"/>
    </source>
</evidence>
<sequence length="109" mass="12542">MKKIIALLAILLVYEKWAYIDAWLNPPPAFVQEHFGTVVLYATEWCGYCQRARKLFEEKGIDYVEYDIEKSELAKQQFDQLGGRGVPVVLYNGEVIKGFSRQAILNLVL</sequence>
<dbReference type="GO" id="GO:0045454">
    <property type="term" value="P:cell redox homeostasis"/>
    <property type="evidence" value="ECO:0007669"/>
    <property type="project" value="TreeGrafter"/>
</dbReference>
<keyword evidence="3" id="KW-1185">Reference proteome</keyword>
<protein>
    <submittedName>
        <fullName evidence="2">NrdH-redoxin</fullName>
    </submittedName>
</protein>
<dbReference type="AlphaFoldDB" id="A0A222FI69"/>
<reference evidence="2 3" key="1">
    <citation type="submission" date="2017-07" db="EMBL/GenBank/DDBJ databases">
        <title>Annotated genome sequence of Bacterioplanes sanyensis isolated from Red Sea.</title>
        <authorList>
            <person name="Rehman Z.U."/>
        </authorList>
    </citation>
    <scope>NUCLEOTIDE SEQUENCE [LARGE SCALE GENOMIC DNA]</scope>
    <source>
        <strain evidence="2 3">NV9</strain>
    </source>
</reference>
<dbReference type="KEGG" id="bsan:CHH28_06500"/>
<dbReference type="Proteomes" id="UP000202440">
    <property type="component" value="Chromosome"/>
</dbReference>
<dbReference type="EMBL" id="CP022530">
    <property type="protein sequence ID" value="ASP38352.1"/>
    <property type="molecule type" value="Genomic_DNA"/>
</dbReference>
<accession>A0A222FI69</accession>
<organism evidence="2 3">
    <name type="scientific">Bacterioplanes sanyensis</name>
    <dbReference type="NCBI Taxonomy" id="1249553"/>
    <lineage>
        <taxon>Bacteria</taxon>
        <taxon>Pseudomonadati</taxon>
        <taxon>Pseudomonadota</taxon>
        <taxon>Gammaproteobacteria</taxon>
        <taxon>Oceanospirillales</taxon>
        <taxon>Oceanospirillaceae</taxon>
        <taxon>Bacterioplanes</taxon>
    </lineage>
</organism>
<dbReference type="RefSeq" id="WP_094059548.1">
    <property type="nucleotide sequence ID" value="NZ_CP022530.1"/>
</dbReference>
<dbReference type="SUPFAM" id="SSF52833">
    <property type="entry name" value="Thioredoxin-like"/>
    <property type="match status" value="1"/>
</dbReference>
<evidence type="ECO:0000313" key="3">
    <source>
        <dbReference type="Proteomes" id="UP000202440"/>
    </source>
</evidence>
<feature type="domain" description="Glutaredoxin" evidence="1">
    <location>
        <begin position="38"/>
        <end position="96"/>
    </location>
</feature>
<dbReference type="Gene3D" id="3.40.30.10">
    <property type="entry name" value="Glutaredoxin"/>
    <property type="match status" value="1"/>
</dbReference>
<dbReference type="PANTHER" id="PTHR34386">
    <property type="entry name" value="GLUTAREDOXIN"/>
    <property type="match status" value="1"/>
</dbReference>
<proteinExistence type="predicted"/>
<dbReference type="InterPro" id="IPR036249">
    <property type="entry name" value="Thioredoxin-like_sf"/>
</dbReference>
<dbReference type="CDD" id="cd02976">
    <property type="entry name" value="NrdH"/>
    <property type="match status" value="1"/>
</dbReference>
<dbReference type="InterPro" id="IPR051548">
    <property type="entry name" value="Grx-like_ET"/>
</dbReference>
<dbReference type="OrthoDB" id="8991911at2"/>
<dbReference type="PANTHER" id="PTHR34386:SF1">
    <property type="entry name" value="GLUTAREDOXIN-LIKE PROTEIN NRDH"/>
    <property type="match status" value="1"/>
</dbReference>
<dbReference type="InterPro" id="IPR002109">
    <property type="entry name" value="Glutaredoxin"/>
</dbReference>
<name>A0A222FI69_9GAMM</name>
<evidence type="ECO:0000259" key="1">
    <source>
        <dbReference type="Pfam" id="PF00462"/>
    </source>
</evidence>
<gene>
    <name evidence="2" type="ORF">CHH28_06500</name>
</gene>
<dbReference type="PROSITE" id="PS51354">
    <property type="entry name" value="GLUTAREDOXIN_2"/>
    <property type="match status" value="1"/>
</dbReference>
<dbReference type="GO" id="GO:0009055">
    <property type="term" value="F:electron transfer activity"/>
    <property type="evidence" value="ECO:0007669"/>
    <property type="project" value="TreeGrafter"/>
</dbReference>
<dbReference type="Pfam" id="PF00462">
    <property type="entry name" value="Glutaredoxin"/>
    <property type="match status" value="1"/>
</dbReference>